<protein>
    <recommendedName>
        <fullName evidence="3">Protein kinase domain-containing protein</fullName>
    </recommendedName>
</protein>
<keyword evidence="2" id="KW-1185">Reference proteome</keyword>
<name>A0AAD7AYN8_9AGAR</name>
<evidence type="ECO:0008006" key="3">
    <source>
        <dbReference type="Google" id="ProtNLM"/>
    </source>
</evidence>
<dbReference type="InterPro" id="IPR011009">
    <property type="entry name" value="Kinase-like_dom_sf"/>
</dbReference>
<proteinExistence type="predicted"/>
<organism evidence="1 2">
    <name type="scientific">Roridomyces roridus</name>
    <dbReference type="NCBI Taxonomy" id="1738132"/>
    <lineage>
        <taxon>Eukaryota</taxon>
        <taxon>Fungi</taxon>
        <taxon>Dikarya</taxon>
        <taxon>Basidiomycota</taxon>
        <taxon>Agaricomycotina</taxon>
        <taxon>Agaricomycetes</taxon>
        <taxon>Agaricomycetidae</taxon>
        <taxon>Agaricales</taxon>
        <taxon>Marasmiineae</taxon>
        <taxon>Mycenaceae</taxon>
        <taxon>Roridomyces</taxon>
    </lineage>
</organism>
<dbReference type="AlphaFoldDB" id="A0AAD7AYN8"/>
<reference evidence="1" key="1">
    <citation type="submission" date="2023-03" db="EMBL/GenBank/DDBJ databases">
        <title>Massive genome expansion in bonnet fungi (Mycena s.s.) driven by repeated elements and novel gene families across ecological guilds.</title>
        <authorList>
            <consortium name="Lawrence Berkeley National Laboratory"/>
            <person name="Harder C.B."/>
            <person name="Miyauchi S."/>
            <person name="Viragh M."/>
            <person name="Kuo A."/>
            <person name="Thoen E."/>
            <person name="Andreopoulos B."/>
            <person name="Lu D."/>
            <person name="Skrede I."/>
            <person name="Drula E."/>
            <person name="Henrissat B."/>
            <person name="Morin E."/>
            <person name="Kohler A."/>
            <person name="Barry K."/>
            <person name="LaButti K."/>
            <person name="Morin E."/>
            <person name="Salamov A."/>
            <person name="Lipzen A."/>
            <person name="Mereny Z."/>
            <person name="Hegedus B."/>
            <person name="Baldrian P."/>
            <person name="Stursova M."/>
            <person name="Weitz H."/>
            <person name="Taylor A."/>
            <person name="Grigoriev I.V."/>
            <person name="Nagy L.G."/>
            <person name="Martin F."/>
            <person name="Kauserud H."/>
        </authorList>
    </citation>
    <scope>NUCLEOTIDE SEQUENCE</scope>
    <source>
        <strain evidence="1">9284</strain>
    </source>
</reference>
<dbReference type="EMBL" id="JARKIF010000096">
    <property type="protein sequence ID" value="KAJ7604623.1"/>
    <property type="molecule type" value="Genomic_DNA"/>
</dbReference>
<dbReference type="Proteomes" id="UP001221142">
    <property type="component" value="Unassembled WGS sequence"/>
</dbReference>
<accession>A0AAD7AYN8</accession>
<sequence>MATRTEYFADETVPLDLSDPWVVNKYHSQLVTDRRAALLNGFTANLRFDLDVVIPPSNPHPRSRHPPALPSNVPITFRLSEPLQSGLDENSQVWTAVAELPGGARTTVVFKIIQPSMCEYPEDPRESWDLYVFPQSRGKAETWAYERLAHKQGHLIPYFLGMHPITAPCGEQAWVLVLEYIRGPSLVSYLKSATPNTQADTCNVFKLCMQTLTDFMDDGWCNFDVVPRNIIVAGTAGDRTVVLIDMTPTVRFDSAFSQLVGAKYKLYREMCDALEDPTGVEQAIENVRSELAAARELVLHRLSKT</sequence>
<dbReference type="SUPFAM" id="SSF56112">
    <property type="entry name" value="Protein kinase-like (PK-like)"/>
    <property type="match status" value="1"/>
</dbReference>
<comment type="caution">
    <text evidence="1">The sequence shown here is derived from an EMBL/GenBank/DDBJ whole genome shotgun (WGS) entry which is preliminary data.</text>
</comment>
<evidence type="ECO:0000313" key="2">
    <source>
        <dbReference type="Proteomes" id="UP001221142"/>
    </source>
</evidence>
<gene>
    <name evidence="1" type="ORF">FB45DRAFT_850265</name>
</gene>
<evidence type="ECO:0000313" key="1">
    <source>
        <dbReference type="EMBL" id="KAJ7604623.1"/>
    </source>
</evidence>